<protein>
    <recommendedName>
        <fullName evidence="4">Secreted protein</fullName>
    </recommendedName>
</protein>
<sequence length="67" mass="7998">MLFAWLTFHAGLCHLLSLYPYQHTLRNIRRYICNFILGRPHHTSVDLLWIRRRGEASEKNYLSVSLV</sequence>
<evidence type="ECO:0000313" key="3">
    <source>
        <dbReference type="Proteomes" id="UP000244005"/>
    </source>
</evidence>
<evidence type="ECO:0000256" key="1">
    <source>
        <dbReference type="SAM" id="SignalP"/>
    </source>
</evidence>
<keyword evidence="3" id="KW-1185">Reference proteome</keyword>
<accession>A0A2R6XKG4</accession>
<reference evidence="3" key="1">
    <citation type="journal article" date="2017" name="Cell">
        <title>Insights into land plant evolution garnered from the Marchantia polymorpha genome.</title>
        <authorList>
            <person name="Bowman J.L."/>
            <person name="Kohchi T."/>
            <person name="Yamato K.T."/>
            <person name="Jenkins J."/>
            <person name="Shu S."/>
            <person name="Ishizaki K."/>
            <person name="Yamaoka S."/>
            <person name="Nishihama R."/>
            <person name="Nakamura Y."/>
            <person name="Berger F."/>
            <person name="Adam C."/>
            <person name="Aki S.S."/>
            <person name="Althoff F."/>
            <person name="Araki T."/>
            <person name="Arteaga-Vazquez M.A."/>
            <person name="Balasubrmanian S."/>
            <person name="Barry K."/>
            <person name="Bauer D."/>
            <person name="Boehm C.R."/>
            <person name="Briginshaw L."/>
            <person name="Caballero-Perez J."/>
            <person name="Catarino B."/>
            <person name="Chen F."/>
            <person name="Chiyoda S."/>
            <person name="Chovatia M."/>
            <person name="Davies K.M."/>
            <person name="Delmans M."/>
            <person name="Demura T."/>
            <person name="Dierschke T."/>
            <person name="Dolan L."/>
            <person name="Dorantes-Acosta A.E."/>
            <person name="Eklund D.M."/>
            <person name="Florent S.N."/>
            <person name="Flores-Sandoval E."/>
            <person name="Fujiyama A."/>
            <person name="Fukuzawa H."/>
            <person name="Galik B."/>
            <person name="Grimanelli D."/>
            <person name="Grimwood J."/>
            <person name="Grossniklaus U."/>
            <person name="Hamada T."/>
            <person name="Haseloff J."/>
            <person name="Hetherington A.J."/>
            <person name="Higo A."/>
            <person name="Hirakawa Y."/>
            <person name="Hundley H.N."/>
            <person name="Ikeda Y."/>
            <person name="Inoue K."/>
            <person name="Inoue S.I."/>
            <person name="Ishida S."/>
            <person name="Jia Q."/>
            <person name="Kakita M."/>
            <person name="Kanazawa T."/>
            <person name="Kawai Y."/>
            <person name="Kawashima T."/>
            <person name="Kennedy M."/>
            <person name="Kinose K."/>
            <person name="Kinoshita T."/>
            <person name="Kohara Y."/>
            <person name="Koide E."/>
            <person name="Komatsu K."/>
            <person name="Kopischke S."/>
            <person name="Kubo M."/>
            <person name="Kyozuka J."/>
            <person name="Lagercrantz U."/>
            <person name="Lin S.S."/>
            <person name="Lindquist E."/>
            <person name="Lipzen A.M."/>
            <person name="Lu C.W."/>
            <person name="De Luna E."/>
            <person name="Martienssen R.A."/>
            <person name="Minamino N."/>
            <person name="Mizutani M."/>
            <person name="Mizutani M."/>
            <person name="Mochizuki N."/>
            <person name="Monte I."/>
            <person name="Mosher R."/>
            <person name="Nagasaki H."/>
            <person name="Nakagami H."/>
            <person name="Naramoto S."/>
            <person name="Nishitani K."/>
            <person name="Ohtani M."/>
            <person name="Okamoto T."/>
            <person name="Okumura M."/>
            <person name="Phillips J."/>
            <person name="Pollak B."/>
            <person name="Reinders A."/>
            <person name="Rovekamp M."/>
            <person name="Sano R."/>
            <person name="Sawa S."/>
            <person name="Schmid M.W."/>
            <person name="Shirakawa M."/>
            <person name="Solano R."/>
            <person name="Spunde A."/>
            <person name="Suetsugu N."/>
            <person name="Sugano S."/>
            <person name="Sugiyama A."/>
            <person name="Sun R."/>
            <person name="Suzuki Y."/>
            <person name="Takenaka M."/>
            <person name="Takezawa D."/>
            <person name="Tomogane H."/>
            <person name="Tsuzuki M."/>
            <person name="Ueda T."/>
            <person name="Umeda M."/>
            <person name="Ward J.M."/>
            <person name="Watanabe Y."/>
            <person name="Yazaki K."/>
            <person name="Yokoyama R."/>
            <person name="Yoshitake Y."/>
            <person name="Yotsui I."/>
            <person name="Zachgo S."/>
            <person name="Schmutz J."/>
        </authorList>
    </citation>
    <scope>NUCLEOTIDE SEQUENCE [LARGE SCALE GENOMIC DNA]</scope>
    <source>
        <strain evidence="3">Tak-1</strain>
    </source>
</reference>
<gene>
    <name evidence="2" type="ORF">MARPO_0010s0031</name>
</gene>
<feature type="chain" id="PRO_5015348519" description="Secreted protein" evidence="1">
    <location>
        <begin position="18"/>
        <end position="67"/>
    </location>
</feature>
<proteinExistence type="predicted"/>
<evidence type="ECO:0008006" key="4">
    <source>
        <dbReference type="Google" id="ProtNLM"/>
    </source>
</evidence>
<keyword evidence="1" id="KW-0732">Signal</keyword>
<name>A0A2R6XKG4_MARPO</name>
<dbReference type="EMBL" id="KZ772682">
    <property type="protein sequence ID" value="PTQ46620.1"/>
    <property type="molecule type" value="Genomic_DNA"/>
</dbReference>
<dbReference type="AlphaFoldDB" id="A0A2R6XKG4"/>
<dbReference type="Proteomes" id="UP000244005">
    <property type="component" value="Unassembled WGS sequence"/>
</dbReference>
<evidence type="ECO:0000313" key="2">
    <source>
        <dbReference type="EMBL" id="PTQ46620.1"/>
    </source>
</evidence>
<feature type="signal peptide" evidence="1">
    <location>
        <begin position="1"/>
        <end position="17"/>
    </location>
</feature>
<organism evidence="2 3">
    <name type="scientific">Marchantia polymorpha</name>
    <name type="common">Common liverwort</name>
    <name type="synonym">Marchantia aquatica</name>
    <dbReference type="NCBI Taxonomy" id="3197"/>
    <lineage>
        <taxon>Eukaryota</taxon>
        <taxon>Viridiplantae</taxon>
        <taxon>Streptophyta</taxon>
        <taxon>Embryophyta</taxon>
        <taxon>Marchantiophyta</taxon>
        <taxon>Marchantiopsida</taxon>
        <taxon>Marchantiidae</taxon>
        <taxon>Marchantiales</taxon>
        <taxon>Marchantiaceae</taxon>
        <taxon>Marchantia</taxon>
    </lineage>
</organism>